<evidence type="ECO:0000256" key="2">
    <source>
        <dbReference type="ARBA" id="ARBA00009677"/>
    </source>
</evidence>
<sequence length="271" mass="27830">MLDALSISATGLQAQQLSIDTIANNLANLNTPAYKKTRVSFTDLVSTDAIAAQRAAMADPLADPRLPLQAGGGAARLGDGVGIATLAKLFDAGPLNQTDSAWDLAIQGDGFLPVLLADGSLAYSRGGSLKTNADGQLATLSGQALKPGIAIPPHATSLSIAADGQVSAVLPHQSRPAQLGQIELVRFANPAGLTALGDGLYKAGDSAGEPIAGMPGQEGLGTLQQGFLESSNVKMSDEMVDLMIARRAYEASLKVMQAADEMLGLVNNLRK</sequence>
<accession>A0A857J838</accession>
<comment type="subcellular location">
    <subcellularLocation>
        <location evidence="1 8">Bacterial flagellum basal body</location>
    </subcellularLocation>
</comment>
<dbReference type="InterPro" id="IPR037925">
    <property type="entry name" value="FlgE/F/G-like"/>
</dbReference>
<reference evidence="12 13" key="1">
    <citation type="submission" date="2020-01" db="EMBL/GenBank/DDBJ databases">
        <title>Genome sequencing of strain KACC 21265.</title>
        <authorList>
            <person name="Heo J."/>
            <person name="Kim S.-J."/>
            <person name="Kim J.-S."/>
            <person name="Hong S.-B."/>
            <person name="Kwon S.-W."/>
        </authorList>
    </citation>
    <scope>NUCLEOTIDE SEQUENCE [LARGE SCALE GENOMIC DNA]</scope>
    <source>
        <strain evidence="12 13">KACC 21265</strain>
    </source>
</reference>
<dbReference type="GO" id="GO:0009426">
    <property type="term" value="C:bacterial-type flagellum basal body, distal rod"/>
    <property type="evidence" value="ECO:0007669"/>
    <property type="project" value="UniProtKB-UniRule"/>
</dbReference>
<dbReference type="InterPro" id="IPR010930">
    <property type="entry name" value="Flg_bb/hook_C_dom"/>
</dbReference>
<dbReference type="Pfam" id="PF00460">
    <property type="entry name" value="Flg_bb_rod"/>
    <property type="match status" value="1"/>
</dbReference>
<evidence type="ECO:0000256" key="8">
    <source>
        <dbReference type="RuleBase" id="RU362116"/>
    </source>
</evidence>
<keyword evidence="12" id="KW-0282">Flagellum</keyword>
<dbReference type="RefSeq" id="WP_160552953.1">
    <property type="nucleotide sequence ID" value="NZ_CP047650.1"/>
</dbReference>
<dbReference type="Pfam" id="PF06429">
    <property type="entry name" value="Flg_bbr_C"/>
    <property type="match status" value="1"/>
</dbReference>
<keyword evidence="12" id="KW-0969">Cilium</keyword>
<evidence type="ECO:0000256" key="4">
    <source>
        <dbReference type="ARBA" id="ARBA00023143"/>
    </source>
</evidence>
<evidence type="ECO:0000256" key="6">
    <source>
        <dbReference type="ARBA" id="ARBA00032912"/>
    </source>
</evidence>
<organism evidence="12 13">
    <name type="scientific">Xylophilus rhododendri</name>
    <dbReference type="NCBI Taxonomy" id="2697032"/>
    <lineage>
        <taxon>Bacteria</taxon>
        <taxon>Pseudomonadati</taxon>
        <taxon>Pseudomonadota</taxon>
        <taxon>Betaproteobacteria</taxon>
        <taxon>Burkholderiales</taxon>
        <taxon>Xylophilus</taxon>
    </lineage>
</organism>
<comment type="similarity">
    <text evidence="2 8">Belongs to the flagella basal body rod proteins family.</text>
</comment>
<dbReference type="PROSITE" id="PS00588">
    <property type="entry name" value="FLAGELLA_BB_ROD"/>
    <property type="match status" value="1"/>
</dbReference>
<evidence type="ECO:0000256" key="7">
    <source>
        <dbReference type="NCBIfam" id="TIGR02488"/>
    </source>
</evidence>
<name>A0A857J838_9BURK</name>
<keyword evidence="4 8" id="KW-0975">Bacterial flagellum</keyword>
<dbReference type="InterPro" id="IPR001444">
    <property type="entry name" value="Flag_bb_rod_N"/>
</dbReference>
<dbReference type="NCBIfam" id="TIGR03506">
    <property type="entry name" value="FlgEFG_subfam"/>
    <property type="match status" value="2"/>
</dbReference>
<dbReference type="PANTHER" id="PTHR30435:SF19">
    <property type="entry name" value="FLAGELLAR BASAL-BODY ROD PROTEIN FLGG"/>
    <property type="match status" value="1"/>
</dbReference>
<evidence type="ECO:0000256" key="3">
    <source>
        <dbReference type="ARBA" id="ARBA00017948"/>
    </source>
</evidence>
<evidence type="ECO:0000313" key="12">
    <source>
        <dbReference type="EMBL" id="QHI99172.1"/>
    </source>
</evidence>
<dbReference type="PANTHER" id="PTHR30435">
    <property type="entry name" value="FLAGELLAR PROTEIN"/>
    <property type="match status" value="1"/>
</dbReference>
<dbReference type="InterPro" id="IPR053967">
    <property type="entry name" value="LlgE_F_G-like_D1"/>
</dbReference>
<dbReference type="InterPro" id="IPR020013">
    <property type="entry name" value="Flagellar_FlgE/F/G"/>
</dbReference>
<evidence type="ECO:0000313" key="13">
    <source>
        <dbReference type="Proteomes" id="UP000464787"/>
    </source>
</evidence>
<evidence type="ECO:0000256" key="5">
    <source>
        <dbReference type="ARBA" id="ARBA00025933"/>
    </source>
</evidence>
<keyword evidence="12" id="KW-0966">Cell projection</keyword>
<dbReference type="Proteomes" id="UP000464787">
    <property type="component" value="Chromosome"/>
</dbReference>
<feature type="domain" description="Flagellar basal body rod protein N-terminal" evidence="9">
    <location>
        <begin position="7"/>
        <end position="35"/>
    </location>
</feature>
<dbReference type="InterPro" id="IPR019776">
    <property type="entry name" value="Flagellar_basal_body_rod_CS"/>
</dbReference>
<evidence type="ECO:0000256" key="1">
    <source>
        <dbReference type="ARBA" id="ARBA00004117"/>
    </source>
</evidence>
<evidence type="ECO:0000259" key="10">
    <source>
        <dbReference type="Pfam" id="PF06429"/>
    </source>
</evidence>
<dbReference type="EMBL" id="CP047650">
    <property type="protein sequence ID" value="QHI99172.1"/>
    <property type="molecule type" value="Genomic_DNA"/>
</dbReference>
<dbReference type="InterPro" id="IPR012834">
    <property type="entry name" value="FlgG_G_neg"/>
</dbReference>
<feature type="domain" description="Flagellar basal-body/hook protein C-terminal" evidence="10">
    <location>
        <begin position="224"/>
        <end position="269"/>
    </location>
</feature>
<gene>
    <name evidence="12" type="primary">flgG</name>
    <name evidence="12" type="ORF">GT347_15020</name>
</gene>
<protein>
    <recommendedName>
        <fullName evidence="3 7">Flagellar basal-body rod protein FlgG</fullName>
    </recommendedName>
    <alternativeName>
        <fullName evidence="6 8">Distal rod protein</fullName>
    </alternativeName>
</protein>
<dbReference type="AlphaFoldDB" id="A0A857J838"/>
<dbReference type="GO" id="GO:0071978">
    <property type="term" value="P:bacterial-type flagellum-dependent swarming motility"/>
    <property type="evidence" value="ECO:0007669"/>
    <property type="project" value="TreeGrafter"/>
</dbReference>
<dbReference type="KEGG" id="xyk:GT347_15020"/>
<proteinExistence type="inferred from homology"/>
<comment type="subunit">
    <text evidence="5 8">The basal body constitutes a major portion of the flagellar organelle and consists of four rings (L,P,S, and M) mounted on a central rod. The rod consists of about 26 subunits of FlgG in the distal portion, and FlgB, FlgC and FlgF are thought to build up the proximal portion of the rod with about 6 subunits each.</text>
</comment>
<keyword evidence="13" id="KW-1185">Reference proteome</keyword>
<feature type="domain" description="Flagellar hook protein FlgE/F/G-like D1" evidence="11">
    <location>
        <begin position="105"/>
        <end position="168"/>
    </location>
</feature>
<dbReference type="NCBIfam" id="TIGR02488">
    <property type="entry name" value="flgG_G_neg"/>
    <property type="match status" value="1"/>
</dbReference>
<evidence type="ECO:0000259" key="9">
    <source>
        <dbReference type="Pfam" id="PF00460"/>
    </source>
</evidence>
<dbReference type="SUPFAM" id="SSF117143">
    <property type="entry name" value="Flagellar hook protein flgE"/>
    <property type="match status" value="1"/>
</dbReference>
<dbReference type="Pfam" id="PF22692">
    <property type="entry name" value="LlgE_F_G_D1"/>
    <property type="match status" value="1"/>
</dbReference>
<evidence type="ECO:0000259" key="11">
    <source>
        <dbReference type="Pfam" id="PF22692"/>
    </source>
</evidence>